<sequence length="696" mass="79842">MGIGVEKVFNVGSTYHQNISRINSYEFFLQNKSRVEIYVNDRYRNALNLIEGTHNLYDLNLPSGLNRVKLKIIEDGGKIEYLEFNDFSYSEILEKGVMRYGAGVGIESKLESHEWEYQKDKKVASAYVEYGLFDSITVESGVQTAEDYLAGDLELLIGTNFGLFNPYVIASQADNTEGYKKGLDYRTNIGNISLNLGFQDTDEEYRLLNSSSGLKSRLYRGNIYSQIGWGINMGLSASQYTKDGIEEDKYGATLTKSIGKWLTQLDFDQTDKEGKDREKQIYISAEYRFGQNRARYINYIEDEKKQHFNLSHNSKGRYGLSSEFQYENSDEYNKYNLRNNFDDEKFRINTTYNLQDNREVDSETQSFSVQLATGMVFAGDKATITAPLSSSFVIVDNDDKLETPLGLMGYQENDEFIYDNFAVSISDYAQRELTVDESELDFGTDLEDSQQKFVSNYKSGSIMKIAVQNLYSVKGVFYSKATKEPLKYKAFKIFNTLTGERSNSFCNEKGEFIINQAEAGKYNVTFMRERGYEGVARFSFEIKEDEKQERLRDLGDIYIEMPKKKEAKKYLIYNKKSNKTISDSFTNILQNIYFDTNSYALSKKAKIKLDNIAIELKKQKNIKLDIIGHSDSTDSKEYNMEISHRRATSVKSYLEEQGVNSSQLNALGVGTTQPISSEPRENRRAEFKGQVTFQVR</sequence>
<comment type="subcellular location">
    <subcellularLocation>
        <location evidence="1">Membrane</location>
    </subcellularLocation>
</comment>
<name>A0A1W1BLI3_9ZZZZ</name>
<evidence type="ECO:0000259" key="3">
    <source>
        <dbReference type="PROSITE" id="PS51123"/>
    </source>
</evidence>
<dbReference type="PANTHER" id="PTHR30451">
    <property type="entry name" value="OUTER MEMBRANE USHER PROTEIN"/>
    <property type="match status" value="1"/>
</dbReference>
<dbReference type="InterPro" id="IPR000015">
    <property type="entry name" value="Fimb_usher"/>
</dbReference>
<dbReference type="InterPro" id="IPR006664">
    <property type="entry name" value="OMP_bac"/>
</dbReference>
<dbReference type="GO" id="GO:0009297">
    <property type="term" value="P:pilus assembly"/>
    <property type="evidence" value="ECO:0007669"/>
    <property type="project" value="InterPro"/>
</dbReference>
<reference evidence="4" key="1">
    <citation type="submission" date="2016-10" db="EMBL/GenBank/DDBJ databases">
        <authorList>
            <person name="de Groot N.N."/>
        </authorList>
    </citation>
    <scope>NUCLEOTIDE SEQUENCE</scope>
</reference>
<feature type="domain" description="OmpA-like" evidence="3">
    <location>
        <begin position="581"/>
        <end position="696"/>
    </location>
</feature>
<dbReference type="PROSITE" id="PS51123">
    <property type="entry name" value="OMPA_2"/>
    <property type="match status" value="1"/>
</dbReference>
<dbReference type="CDD" id="cd07185">
    <property type="entry name" value="OmpA_C-like"/>
    <property type="match status" value="1"/>
</dbReference>
<dbReference type="GO" id="GO:0009279">
    <property type="term" value="C:cell outer membrane"/>
    <property type="evidence" value="ECO:0007669"/>
    <property type="project" value="TreeGrafter"/>
</dbReference>
<dbReference type="Gene3D" id="3.30.1330.60">
    <property type="entry name" value="OmpA-like domain"/>
    <property type="match status" value="1"/>
</dbReference>
<dbReference type="InterPro" id="IPR036737">
    <property type="entry name" value="OmpA-like_sf"/>
</dbReference>
<gene>
    <name evidence="4" type="ORF">MNB_SV-12-980</name>
</gene>
<dbReference type="AlphaFoldDB" id="A0A1W1BLI3"/>
<dbReference type="Pfam" id="PF00691">
    <property type="entry name" value="OmpA"/>
    <property type="match status" value="1"/>
</dbReference>
<dbReference type="InterPro" id="IPR006665">
    <property type="entry name" value="OmpA-like"/>
</dbReference>
<evidence type="ECO:0000313" key="4">
    <source>
        <dbReference type="EMBL" id="SFV54430.1"/>
    </source>
</evidence>
<protein>
    <submittedName>
        <fullName evidence="4">Outer membrane protein</fullName>
    </submittedName>
</protein>
<accession>A0A1W1BLI3</accession>
<dbReference type="PRINTS" id="PR01021">
    <property type="entry name" value="OMPADOMAIN"/>
</dbReference>
<evidence type="ECO:0000256" key="1">
    <source>
        <dbReference type="ARBA" id="ARBA00004370"/>
    </source>
</evidence>
<proteinExistence type="predicted"/>
<dbReference type="GO" id="GO:0015473">
    <property type="term" value="F:fimbrial usher porin activity"/>
    <property type="evidence" value="ECO:0007669"/>
    <property type="project" value="InterPro"/>
</dbReference>
<dbReference type="SUPFAM" id="SSF103088">
    <property type="entry name" value="OmpA-like"/>
    <property type="match status" value="1"/>
</dbReference>
<dbReference type="PANTHER" id="PTHR30451:SF5">
    <property type="entry name" value="SLR0019 PROTEIN"/>
    <property type="match status" value="1"/>
</dbReference>
<keyword evidence="2" id="KW-0472">Membrane</keyword>
<evidence type="ECO:0000256" key="2">
    <source>
        <dbReference type="ARBA" id="ARBA00023136"/>
    </source>
</evidence>
<dbReference type="EMBL" id="FPHE01000053">
    <property type="protein sequence ID" value="SFV54430.1"/>
    <property type="molecule type" value="Genomic_DNA"/>
</dbReference>
<organism evidence="4">
    <name type="scientific">hydrothermal vent metagenome</name>
    <dbReference type="NCBI Taxonomy" id="652676"/>
    <lineage>
        <taxon>unclassified sequences</taxon>
        <taxon>metagenomes</taxon>
        <taxon>ecological metagenomes</taxon>
    </lineage>
</organism>